<dbReference type="Pfam" id="PF14579">
    <property type="entry name" value="HHH_6"/>
    <property type="match status" value="1"/>
</dbReference>
<dbReference type="InterPro" id="IPR004013">
    <property type="entry name" value="PHP_dom"/>
</dbReference>
<evidence type="ECO:0000256" key="5">
    <source>
        <dbReference type="ARBA" id="ARBA00022490"/>
    </source>
</evidence>
<dbReference type="InterPro" id="IPR011708">
    <property type="entry name" value="DNA_pol3_alpha_NTPase_dom"/>
</dbReference>
<dbReference type="InterPro" id="IPR040982">
    <property type="entry name" value="DNA_pol3_finger"/>
</dbReference>
<evidence type="ECO:0000256" key="10">
    <source>
        <dbReference type="ARBA" id="ARBA00022932"/>
    </source>
</evidence>
<organism evidence="16 17">
    <name type="scientific">Frankia umida</name>
    <dbReference type="NCBI Taxonomy" id="573489"/>
    <lineage>
        <taxon>Bacteria</taxon>
        <taxon>Bacillati</taxon>
        <taxon>Actinomycetota</taxon>
        <taxon>Actinomycetes</taxon>
        <taxon>Frankiales</taxon>
        <taxon>Frankiaceae</taxon>
        <taxon>Frankia</taxon>
    </lineage>
</organism>
<dbReference type="HAMAP" id="MF_01902">
    <property type="entry name" value="DNApol_error_prone"/>
    <property type="match status" value="1"/>
</dbReference>
<evidence type="ECO:0000256" key="7">
    <source>
        <dbReference type="ARBA" id="ARBA00022695"/>
    </source>
</evidence>
<gene>
    <name evidence="13" type="primary">dnaE2</name>
    <name evidence="16" type="ORF">MXD59_09785</name>
</gene>
<dbReference type="PANTHER" id="PTHR32294:SF4">
    <property type="entry name" value="ERROR-PRONE DNA POLYMERASE"/>
    <property type="match status" value="1"/>
</dbReference>
<comment type="catalytic activity">
    <reaction evidence="12 13">
        <text>DNA(n) + a 2'-deoxyribonucleoside 5'-triphosphate = DNA(n+1) + diphosphate</text>
        <dbReference type="Rhea" id="RHEA:22508"/>
        <dbReference type="Rhea" id="RHEA-COMP:17339"/>
        <dbReference type="Rhea" id="RHEA-COMP:17340"/>
        <dbReference type="ChEBI" id="CHEBI:33019"/>
        <dbReference type="ChEBI" id="CHEBI:61560"/>
        <dbReference type="ChEBI" id="CHEBI:173112"/>
        <dbReference type="EC" id="2.7.7.7"/>
    </reaction>
</comment>
<keyword evidence="17" id="KW-1185">Reference proteome</keyword>
<dbReference type="InterPro" id="IPR004805">
    <property type="entry name" value="DnaE2/DnaE/PolC"/>
</dbReference>
<evidence type="ECO:0000256" key="13">
    <source>
        <dbReference type="HAMAP-Rule" id="MF_01902"/>
    </source>
</evidence>
<dbReference type="Gene3D" id="1.10.150.870">
    <property type="match status" value="1"/>
</dbReference>
<evidence type="ECO:0000256" key="9">
    <source>
        <dbReference type="ARBA" id="ARBA00022763"/>
    </source>
</evidence>
<keyword evidence="7 13" id="KW-0548">Nucleotidyltransferase</keyword>
<dbReference type="Pfam" id="PF17657">
    <property type="entry name" value="DNA_pol3_finger"/>
    <property type="match status" value="1"/>
</dbReference>
<comment type="similarity">
    <text evidence="2 13">Belongs to the DNA polymerase type-C family. DnaE2 subfamily.</text>
</comment>
<dbReference type="SMART" id="SM00481">
    <property type="entry name" value="POLIIIAc"/>
    <property type="match status" value="1"/>
</dbReference>
<keyword evidence="9 13" id="KW-0227">DNA damage</keyword>
<proteinExistence type="inferred from homology"/>
<reference evidence="16 17" key="1">
    <citation type="submission" date="2022-04" db="EMBL/GenBank/DDBJ databases">
        <title>Genome diversity in the genus Frankia.</title>
        <authorList>
            <person name="Carlos-Shanley C."/>
            <person name="Hahn D."/>
        </authorList>
    </citation>
    <scope>NUCLEOTIDE SEQUENCE [LARGE SCALE GENOMIC DNA]</scope>
    <source>
        <strain evidence="16 17">Ag45/Mut15</strain>
    </source>
</reference>
<dbReference type="SUPFAM" id="SSF89550">
    <property type="entry name" value="PHP domain-like"/>
    <property type="match status" value="1"/>
</dbReference>
<keyword evidence="5 13" id="KW-0963">Cytoplasm</keyword>
<dbReference type="InterPro" id="IPR023073">
    <property type="entry name" value="DnaE2"/>
</dbReference>
<evidence type="ECO:0000256" key="12">
    <source>
        <dbReference type="ARBA" id="ARBA00049244"/>
    </source>
</evidence>
<keyword evidence="10 13" id="KW-0239">DNA-directed DNA polymerase</keyword>
<keyword evidence="11 13" id="KW-0234">DNA repair</keyword>
<dbReference type="Gene3D" id="3.20.20.140">
    <property type="entry name" value="Metal-dependent hydrolases"/>
    <property type="match status" value="1"/>
</dbReference>
<accession>A0ABT0JWY3</accession>
<dbReference type="Pfam" id="PF01336">
    <property type="entry name" value="tRNA_anti-codon"/>
    <property type="match status" value="1"/>
</dbReference>
<dbReference type="InterPro" id="IPR016195">
    <property type="entry name" value="Pol/histidinol_Pase-like"/>
</dbReference>
<dbReference type="NCBIfam" id="NF004225">
    <property type="entry name" value="PRK05672.1"/>
    <property type="match status" value="1"/>
</dbReference>
<evidence type="ECO:0000256" key="11">
    <source>
        <dbReference type="ARBA" id="ARBA00023204"/>
    </source>
</evidence>
<evidence type="ECO:0000256" key="14">
    <source>
        <dbReference type="SAM" id="MobiDB-lite"/>
    </source>
</evidence>
<evidence type="ECO:0000313" key="17">
    <source>
        <dbReference type="Proteomes" id="UP001201873"/>
    </source>
</evidence>
<dbReference type="EC" id="2.7.7.7" evidence="3 13"/>
<comment type="function">
    <text evidence="13">DNA polymerase involved in damage-induced mutagenesis and translesion synthesis (TLS). It is not the major replicative DNA polymerase.</text>
</comment>
<dbReference type="Proteomes" id="UP001201873">
    <property type="component" value="Unassembled WGS sequence"/>
</dbReference>
<evidence type="ECO:0000259" key="15">
    <source>
        <dbReference type="SMART" id="SM00481"/>
    </source>
</evidence>
<evidence type="ECO:0000256" key="4">
    <source>
        <dbReference type="ARBA" id="ARBA00017273"/>
    </source>
</evidence>
<dbReference type="InterPro" id="IPR029460">
    <property type="entry name" value="DNAPol_HHH"/>
</dbReference>
<dbReference type="PANTHER" id="PTHR32294">
    <property type="entry name" value="DNA POLYMERASE III SUBUNIT ALPHA"/>
    <property type="match status" value="1"/>
</dbReference>
<feature type="domain" description="Polymerase/histidinol phosphatase N-terminal" evidence="15">
    <location>
        <begin position="63"/>
        <end position="130"/>
    </location>
</feature>
<keyword evidence="6 13" id="KW-0808">Transferase</keyword>
<keyword evidence="8 13" id="KW-0235">DNA replication</keyword>
<dbReference type="Pfam" id="PF07733">
    <property type="entry name" value="DNA_pol3_alpha"/>
    <property type="match status" value="1"/>
</dbReference>
<comment type="subcellular location">
    <subcellularLocation>
        <location evidence="1 13">Cytoplasm</location>
    </subcellularLocation>
</comment>
<dbReference type="InterPro" id="IPR004365">
    <property type="entry name" value="NA-bd_OB_tRNA"/>
</dbReference>
<name>A0ABT0JWY3_9ACTN</name>
<dbReference type="RefSeq" id="WP_248824411.1">
    <property type="nucleotide sequence ID" value="NZ_JALKFT010000007.1"/>
</dbReference>
<dbReference type="Pfam" id="PF02811">
    <property type="entry name" value="PHP"/>
    <property type="match status" value="1"/>
</dbReference>
<evidence type="ECO:0000256" key="1">
    <source>
        <dbReference type="ARBA" id="ARBA00004496"/>
    </source>
</evidence>
<comment type="caution">
    <text evidence="16">The sequence shown here is derived from an EMBL/GenBank/DDBJ whole genome shotgun (WGS) entry which is preliminary data.</text>
</comment>
<dbReference type="InterPro" id="IPR003141">
    <property type="entry name" value="Pol/His_phosphatase_N"/>
</dbReference>
<evidence type="ECO:0000313" key="16">
    <source>
        <dbReference type="EMBL" id="MCK9876062.1"/>
    </source>
</evidence>
<evidence type="ECO:0000256" key="6">
    <source>
        <dbReference type="ARBA" id="ARBA00022679"/>
    </source>
</evidence>
<dbReference type="EMBL" id="JALKFT010000007">
    <property type="protein sequence ID" value="MCK9876062.1"/>
    <property type="molecule type" value="Genomic_DNA"/>
</dbReference>
<dbReference type="NCBIfam" id="TIGR00594">
    <property type="entry name" value="polc"/>
    <property type="match status" value="1"/>
</dbReference>
<evidence type="ECO:0000256" key="2">
    <source>
        <dbReference type="ARBA" id="ARBA00007391"/>
    </source>
</evidence>
<dbReference type="CDD" id="cd04485">
    <property type="entry name" value="DnaE_OBF"/>
    <property type="match status" value="1"/>
</dbReference>
<evidence type="ECO:0000256" key="8">
    <source>
        <dbReference type="ARBA" id="ARBA00022705"/>
    </source>
</evidence>
<protein>
    <recommendedName>
        <fullName evidence="4 13">Error-prone DNA polymerase</fullName>
        <ecNumber evidence="3 13">2.7.7.7</ecNumber>
    </recommendedName>
</protein>
<evidence type="ECO:0000256" key="3">
    <source>
        <dbReference type="ARBA" id="ARBA00012417"/>
    </source>
</evidence>
<feature type="region of interest" description="Disordered" evidence="14">
    <location>
        <begin position="1"/>
        <end position="57"/>
    </location>
</feature>
<sequence length="1105" mass="118487">MTDPSAPGLREPSRGAPGGPPATGSRLVEPDGGDAPAWSRRRTPCQPPSTGLPGPAGPQVAYAELHCHSAFSFLDGASQPEDLVEEAVRLGLTALALTDHDGLYGVVRFAEAARAVGLPTVFGAEISLDASGARAGQADPGGDHLLVLARDPEGYRRLSGLLSDAHLAGGEKGRLVARPERCAQAAGGHWQVLTGCRKGTVARALTRGGPPAAGIALAELVALFGRENVAVEITDHGHPHESDRNDALAELAQAAGLPLVATGNVHYAVPGAARLAATMAAVRARRSLEEMDGWLPAAGTAHLRSGAEMAARFARYPGAVEQAARLGAACAFDLHLVAPKLPDFPVPPGHTEASWLRLLTMQGAARRYGPPGRERVAGAYEQLAHELTLIERLGFPGYFLVVHDIVEFCRRHRILCQGRGSAANSAVCFALGVTGVDAVSYGLLFERFLAPERDGPPDIDLDIESGRREEVIQYVYRRYGRSRAAQVANVITYRPRSAVREVARALGFSAGQQDAWSRQLDRWSLPTQGGAEREHDIPSAVTGLSEQLQGFPRHLGIHSGGMVICDRPVGEVVPVEWARMPGRTVIQWDKDDCAAAGLVKFDLLGLGMLAMLHGAFDLIRDHHGRDLDLSSIPPEDPAVYDMLCAADSLGVFQVESRAQMATLPRLRPRRFYDLVIEVALIRPGPIQGGSVHPYLRRRDGTEEVAYPHPLLRRSLARTLGVPLFQEQLMQMAIDIAGFSPAEADELRRAMSARRSARRIEGLRGRLYAGMAASGITGALADDLYAKLSAFANFGFPESHSVSFALLVYASSWVKLYYPAVFCAALLNAQPMGFYSPQSLVADARRHGVEVLRPDLNASAARASLAGEPPRVRLGLAGVRRVGEALARRIVERRAVDGPYADMADLVRRVGVPVDQLEALATAGAFGCFGLTRREALWAAGAVAQARPDRLDGMVFGADVGAVAPYLPGMTEVEESVADLWATGITTDGYPTRFLRERLAARGVTTAVDLRAVLADRRVLVAGVVTHRQRPATAAGTTFVSLEDETGLVNVICSPGLWTRHRTVARTATALVVRGRVERAQGVVNVIAERMWPLSVSVPPQSRDFR</sequence>